<comment type="subcellular location">
    <subcellularLocation>
        <location evidence="4">Cytoplasm</location>
    </subcellularLocation>
</comment>
<protein>
    <recommendedName>
        <fullName evidence="4">Translational regulator CsrA</fullName>
    </recommendedName>
</protein>
<dbReference type="Pfam" id="PF02599">
    <property type="entry name" value="CsrA"/>
    <property type="match status" value="1"/>
</dbReference>
<evidence type="ECO:0000256" key="2">
    <source>
        <dbReference type="ARBA" id="ARBA00022845"/>
    </source>
</evidence>
<proteinExistence type="inferred from homology"/>
<dbReference type="PANTHER" id="PTHR34984:SF1">
    <property type="entry name" value="CARBON STORAGE REGULATOR"/>
    <property type="match status" value="1"/>
</dbReference>
<comment type="function">
    <text evidence="4">A translational regulator that binds mRNA to regulate translation initiation and/or mRNA stability. Usually binds in the 5'-UTR at or near the Shine-Dalgarno sequence preventing ribosome-binding, thus repressing translation. Its main target seems to be the major flagellin gene, while its function is anatagonized by FliW.</text>
</comment>
<dbReference type="RefSeq" id="WP_087615601.1">
    <property type="nucleotide sequence ID" value="NZ_JAFBEY010000002.1"/>
</dbReference>
<evidence type="ECO:0000256" key="4">
    <source>
        <dbReference type="HAMAP-Rule" id="MF_00167"/>
    </source>
</evidence>
<dbReference type="SUPFAM" id="SSF117130">
    <property type="entry name" value="CsrA-like"/>
    <property type="match status" value="1"/>
</dbReference>
<dbReference type="EMBL" id="NHNT01000001">
    <property type="protein sequence ID" value="OUZ40761.1"/>
    <property type="molecule type" value="Genomic_DNA"/>
</dbReference>
<evidence type="ECO:0000313" key="5">
    <source>
        <dbReference type="EMBL" id="OUZ40761.1"/>
    </source>
</evidence>
<evidence type="ECO:0000313" key="6">
    <source>
        <dbReference type="Proteomes" id="UP000196594"/>
    </source>
</evidence>
<name>A0ABX3ZLY5_9BACL</name>
<organism evidence="5 6">
    <name type="scientific">Solibacillus kalamii</name>
    <dbReference type="NCBI Taxonomy" id="1748298"/>
    <lineage>
        <taxon>Bacteria</taxon>
        <taxon>Bacillati</taxon>
        <taxon>Bacillota</taxon>
        <taxon>Bacilli</taxon>
        <taxon>Bacillales</taxon>
        <taxon>Caryophanaceae</taxon>
        <taxon>Solibacillus</taxon>
    </lineage>
</organism>
<dbReference type="Proteomes" id="UP000196594">
    <property type="component" value="Unassembled WGS sequence"/>
</dbReference>
<keyword evidence="1 4" id="KW-0963">Cytoplasm</keyword>
<reference evidence="5 6" key="1">
    <citation type="journal article" date="2017" name="Int. J. Syst. Evol. Microbiol.">
        <title>Solibacillus kalamii sp. nov., isolated from a high-efficiency particulate arrestance filter system used in the International Space Station.</title>
        <authorList>
            <person name="Checinska Sielaff A."/>
            <person name="Kumar R.M."/>
            <person name="Pal D."/>
            <person name="Mayilraj S."/>
            <person name="Venkateswaran K."/>
        </authorList>
    </citation>
    <scope>NUCLEOTIDE SEQUENCE [LARGE SCALE GENOMIC DNA]</scope>
    <source>
        <strain evidence="5 6">ISSFR-015</strain>
    </source>
</reference>
<dbReference type="NCBIfam" id="NF002469">
    <property type="entry name" value="PRK01712.1"/>
    <property type="match status" value="1"/>
</dbReference>
<keyword evidence="6" id="KW-1185">Reference proteome</keyword>
<dbReference type="NCBIfam" id="TIGR00202">
    <property type="entry name" value="csrA"/>
    <property type="match status" value="1"/>
</dbReference>
<evidence type="ECO:0000256" key="1">
    <source>
        <dbReference type="ARBA" id="ARBA00022490"/>
    </source>
</evidence>
<keyword evidence="4" id="KW-1005">Bacterial flagellum biogenesis</keyword>
<keyword evidence="2 4" id="KW-0810">Translation regulation</keyword>
<gene>
    <name evidence="4" type="primary">csrA</name>
    <name evidence="5" type="ORF">CBM15_02505</name>
</gene>
<comment type="similarity">
    <text evidence="4">Belongs to the CsrA/RsmA family.</text>
</comment>
<dbReference type="InterPro" id="IPR003751">
    <property type="entry name" value="CsrA"/>
</dbReference>
<comment type="caution">
    <text evidence="5">The sequence shown here is derived from an EMBL/GenBank/DDBJ whole genome shotgun (WGS) entry which is preliminary data.</text>
</comment>
<dbReference type="PANTHER" id="PTHR34984">
    <property type="entry name" value="CARBON STORAGE REGULATOR"/>
    <property type="match status" value="1"/>
</dbReference>
<dbReference type="HAMAP" id="MF_00167">
    <property type="entry name" value="CsrA"/>
    <property type="match status" value="1"/>
</dbReference>
<dbReference type="Gene3D" id="2.60.40.4380">
    <property type="entry name" value="Translational regulator CsrA"/>
    <property type="match status" value="1"/>
</dbReference>
<sequence>MLVLTRKVGETIWIDEEIEIVITEVKGDQVKVGIRAPRHVDIIRGELRKDISDSNTEAVVKDLSLFDKLK</sequence>
<dbReference type="InterPro" id="IPR036107">
    <property type="entry name" value="CsrA_sf"/>
</dbReference>
<evidence type="ECO:0000256" key="3">
    <source>
        <dbReference type="ARBA" id="ARBA00022884"/>
    </source>
</evidence>
<keyword evidence="3 4" id="KW-0694">RNA-binding</keyword>
<keyword evidence="4" id="KW-0678">Repressor</keyword>
<comment type="subunit">
    <text evidence="4">Homodimer; the beta-strands of each monomer intercalate to form a hydrophobic core, while the alpha-helices form wings that extend away from the core.</text>
</comment>
<accession>A0ABX3ZLY5</accession>